<dbReference type="RefSeq" id="WP_263227865.1">
    <property type="nucleotide sequence ID" value="NZ_CP106793.1"/>
</dbReference>
<reference evidence="1" key="1">
    <citation type="submission" date="2022-10" db="EMBL/GenBank/DDBJ databases">
        <authorList>
            <person name="Mo P."/>
        </authorList>
    </citation>
    <scope>NUCLEOTIDE SEQUENCE</scope>
    <source>
        <strain evidence="1">HUAS 13-4</strain>
    </source>
</reference>
<proteinExistence type="predicted"/>
<evidence type="ECO:0000313" key="2">
    <source>
        <dbReference type="Proteomes" id="UP001061298"/>
    </source>
</evidence>
<organism evidence="1 2">
    <name type="scientific">Streptomyces cynarae</name>
    <dbReference type="NCBI Taxonomy" id="2981134"/>
    <lineage>
        <taxon>Bacteria</taxon>
        <taxon>Bacillati</taxon>
        <taxon>Actinomycetota</taxon>
        <taxon>Actinomycetes</taxon>
        <taxon>Kitasatosporales</taxon>
        <taxon>Streptomycetaceae</taxon>
        <taxon>Streptomyces</taxon>
    </lineage>
</organism>
<evidence type="ECO:0000313" key="1">
    <source>
        <dbReference type="EMBL" id="UXY17792.1"/>
    </source>
</evidence>
<keyword evidence="2" id="KW-1185">Reference proteome</keyword>
<dbReference type="EMBL" id="CP106793">
    <property type="protein sequence ID" value="UXY17792.1"/>
    <property type="molecule type" value="Genomic_DNA"/>
</dbReference>
<protein>
    <submittedName>
        <fullName evidence="1">Uncharacterized protein</fullName>
    </submittedName>
</protein>
<accession>A0ABY6DUU6</accession>
<name>A0ABY6DUU6_9ACTN</name>
<dbReference type="Proteomes" id="UP001061298">
    <property type="component" value="Chromosome"/>
</dbReference>
<gene>
    <name evidence="1" type="ORF">N8I84_02855</name>
</gene>
<sequence length="198" mass="21500">MSEAEDLMTRVARLDEAGKQTMAALLLVRYCSWHTDPKFQQWFGQARDALAHATSAARAVLQGEAPDLAGLRDEVSEALEACDPDGPPFEAEITDHLVFATEVLDFLLAPGETDALAQAFGRADELAEARGEMAQEELPEGHELATVDFEGLEADAREADSAVPLNQRAALQRSEEFADLYARVIGLSYSEEDAGMSD</sequence>